<dbReference type="EMBL" id="AJIL01000007">
    <property type="protein sequence ID" value="KNF05495.1"/>
    <property type="molecule type" value="Genomic_DNA"/>
</dbReference>
<name>A0A0L0W2M4_9BASI</name>
<feature type="compositionally biased region" description="Gly residues" evidence="1">
    <location>
        <begin position="96"/>
        <end position="111"/>
    </location>
</feature>
<evidence type="ECO:0000313" key="3">
    <source>
        <dbReference type="EMBL" id="KNF05495.1"/>
    </source>
</evidence>
<keyword evidence="4" id="KW-1185">Reference proteome</keyword>
<evidence type="ECO:0000256" key="2">
    <source>
        <dbReference type="SAM" id="SignalP"/>
    </source>
</evidence>
<accession>A0A0L0W2M4</accession>
<organism evidence="3 4">
    <name type="scientific">Puccinia striiformis f. sp. tritici PST-78</name>
    <dbReference type="NCBI Taxonomy" id="1165861"/>
    <lineage>
        <taxon>Eukaryota</taxon>
        <taxon>Fungi</taxon>
        <taxon>Dikarya</taxon>
        <taxon>Basidiomycota</taxon>
        <taxon>Pucciniomycotina</taxon>
        <taxon>Pucciniomycetes</taxon>
        <taxon>Pucciniales</taxon>
        <taxon>Pucciniaceae</taxon>
        <taxon>Puccinia</taxon>
    </lineage>
</organism>
<proteinExistence type="predicted"/>
<comment type="caution">
    <text evidence="3">The sequence shown here is derived from an EMBL/GenBank/DDBJ whole genome shotgun (WGS) entry which is preliminary data.</text>
</comment>
<feature type="compositionally biased region" description="Gly residues" evidence="1">
    <location>
        <begin position="77"/>
        <end position="87"/>
    </location>
</feature>
<dbReference type="AlphaFoldDB" id="A0A0L0W2M4"/>
<feature type="region of interest" description="Disordered" evidence="1">
    <location>
        <begin position="67"/>
        <end position="190"/>
    </location>
</feature>
<keyword evidence="2" id="KW-0732">Signal</keyword>
<evidence type="ECO:0000313" key="4">
    <source>
        <dbReference type="Proteomes" id="UP000054564"/>
    </source>
</evidence>
<feature type="signal peptide" evidence="2">
    <location>
        <begin position="1"/>
        <end position="37"/>
    </location>
</feature>
<reference evidence="4" key="1">
    <citation type="submission" date="2014-03" db="EMBL/GenBank/DDBJ databases">
        <title>The Genome Sequence of Puccinia striiformis f. sp. tritici PST-78.</title>
        <authorList>
            <consortium name="The Broad Institute Genome Sequencing Platform"/>
            <person name="Cuomo C."/>
            <person name="Hulbert S."/>
            <person name="Chen X."/>
            <person name="Walker B."/>
            <person name="Young S.K."/>
            <person name="Zeng Q."/>
            <person name="Gargeya S."/>
            <person name="Fitzgerald M."/>
            <person name="Haas B."/>
            <person name="Abouelleil A."/>
            <person name="Alvarado L."/>
            <person name="Arachchi H.M."/>
            <person name="Berlin A.M."/>
            <person name="Chapman S.B."/>
            <person name="Goldberg J."/>
            <person name="Griggs A."/>
            <person name="Gujja S."/>
            <person name="Hansen M."/>
            <person name="Howarth C."/>
            <person name="Imamovic A."/>
            <person name="Larimer J."/>
            <person name="McCowan C."/>
            <person name="Montmayeur A."/>
            <person name="Murphy C."/>
            <person name="Neiman D."/>
            <person name="Pearson M."/>
            <person name="Priest M."/>
            <person name="Roberts A."/>
            <person name="Saif S."/>
            <person name="Shea T."/>
            <person name="Sisk P."/>
            <person name="Sykes S."/>
            <person name="Wortman J."/>
            <person name="Nusbaum C."/>
            <person name="Birren B."/>
        </authorList>
    </citation>
    <scope>NUCLEOTIDE SEQUENCE [LARGE SCALE GENOMIC DNA]</scope>
    <source>
        <strain evidence="4">race PST-78</strain>
    </source>
</reference>
<feature type="chain" id="PRO_5005550310" evidence="2">
    <location>
        <begin position="38"/>
        <end position="190"/>
    </location>
</feature>
<sequence length="190" mass="19248">MVQIRLASISIGRLTPSFLTVMALLLFFSNSPTPCDGHPADSHTTAKVDLLPRTPTQLSTGAFIVSRSPLPKKKGGGGRVGKGGRPGTGDQEVVKGAGGRGFRTVGGGGGVADPRLTGERPGTGTARPGVEGGKGDRGRGFQTGGKPRPIHGQGSAHPLGEGNAGRNGVPGSRGRCPDGRRRVNGQCPTS</sequence>
<protein>
    <submittedName>
        <fullName evidence="3">Uncharacterized protein</fullName>
    </submittedName>
</protein>
<evidence type="ECO:0000256" key="1">
    <source>
        <dbReference type="SAM" id="MobiDB-lite"/>
    </source>
</evidence>
<dbReference type="Proteomes" id="UP000054564">
    <property type="component" value="Unassembled WGS sequence"/>
</dbReference>
<gene>
    <name evidence="3" type="ORF">PSTG_01306</name>
</gene>